<name>A0A667IFB5_LYNCA</name>
<dbReference type="Proteomes" id="UP000472241">
    <property type="component" value="Unplaced"/>
</dbReference>
<dbReference type="AlphaFoldDB" id="A0A667IFB5"/>
<sequence length="72" mass="7452">MLAAPGVHLGVGPPTVEQVLEDGWETPAKDPIFTILVPEASPGGTARGRGHLLGLPWPTCLPEHMPPGQGVP</sequence>
<reference evidence="1" key="2">
    <citation type="submission" date="2025-09" db="UniProtKB">
        <authorList>
            <consortium name="Ensembl"/>
        </authorList>
    </citation>
    <scope>IDENTIFICATION</scope>
</reference>
<evidence type="ECO:0000313" key="2">
    <source>
        <dbReference type="Proteomes" id="UP000472241"/>
    </source>
</evidence>
<proteinExistence type="predicted"/>
<protein>
    <submittedName>
        <fullName evidence="1">Uncharacterized protein</fullName>
    </submittedName>
</protein>
<accession>A0A667IFB5</accession>
<evidence type="ECO:0000313" key="1">
    <source>
        <dbReference type="Ensembl" id="ENSLCNP00005022152.1"/>
    </source>
</evidence>
<dbReference type="Ensembl" id="ENSLCNT00005024789.1">
    <property type="protein sequence ID" value="ENSLCNP00005022152.1"/>
    <property type="gene ID" value="ENSLCNG00005014446.1"/>
</dbReference>
<keyword evidence="2" id="KW-1185">Reference proteome</keyword>
<reference evidence="1" key="1">
    <citation type="submission" date="2025-08" db="UniProtKB">
        <authorList>
            <consortium name="Ensembl"/>
        </authorList>
    </citation>
    <scope>IDENTIFICATION</scope>
</reference>
<organism evidence="1 2">
    <name type="scientific">Lynx canadensis</name>
    <name type="common">Canada lynx</name>
    <name type="synonym">Felis canadensis</name>
    <dbReference type="NCBI Taxonomy" id="61383"/>
    <lineage>
        <taxon>Eukaryota</taxon>
        <taxon>Metazoa</taxon>
        <taxon>Chordata</taxon>
        <taxon>Craniata</taxon>
        <taxon>Vertebrata</taxon>
        <taxon>Euteleostomi</taxon>
        <taxon>Mammalia</taxon>
        <taxon>Eutheria</taxon>
        <taxon>Laurasiatheria</taxon>
        <taxon>Carnivora</taxon>
        <taxon>Feliformia</taxon>
        <taxon>Felidae</taxon>
        <taxon>Felinae</taxon>
        <taxon>Lynx</taxon>
    </lineage>
</organism>